<dbReference type="InterPro" id="IPR045097">
    <property type="entry name" value="Thymidate_synth/dCMP_Mease"/>
</dbReference>
<evidence type="ECO:0000256" key="2">
    <source>
        <dbReference type="ARBA" id="ARBA00022679"/>
    </source>
</evidence>
<protein>
    <recommendedName>
        <fullName evidence="3">Thymidylate synthase/dCMP hydroxymethylase domain-containing protein</fullName>
    </recommendedName>
</protein>
<keyword evidence="2" id="KW-0808">Transferase</keyword>
<dbReference type="PANTHER" id="PTHR11548">
    <property type="entry name" value="THYMIDYLATE SYNTHASE 1"/>
    <property type="match status" value="1"/>
</dbReference>
<keyword evidence="1" id="KW-0489">Methyltransferase</keyword>
<evidence type="ECO:0000259" key="3">
    <source>
        <dbReference type="Pfam" id="PF00303"/>
    </source>
</evidence>
<dbReference type="InterPro" id="IPR023451">
    <property type="entry name" value="Thymidate_synth/dCMP_Mease_dom"/>
</dbReference>
<feature type="domain" description="Thymidylate synthase/dCMP hydroxymethylase" evidence="3">
    <location>
        <begin position="3"/>
        <end position="65"/>
    </location>
</feature>
<dbReference type="GO" id="GO:0006231">
    <property type="term" value="P:dTMP biosynthetic process"/>
    <property type="evidence" value="ECO:0007669"/>
    <property type="project" value="TreeGrafter"/>
</dbReference>
<evidence type="ECO:0000256" key="1">
    <source>
        <dbReference type="ARBA" id="ARBA00022603"/>
    </source>
</evidence>
<dbReference type="GO" id="GO:0004799">
    <property type="term" value="F:thymidylate synthase activity"/>
    <property type="evidence" value="ECO:0007669"/>
    <property type="project" value="TreeGrafter"/>
</dbReference>
<organism evidence="4">
    <name type="scientific">Catovirus CTV1</name>
    <dbReference type="NCBI Taxonomy" id="1977631"/>
    <lineage>
        <taxon>Viruses</taxon>
        <taxon>Varidnaviria</taxon>
        <taxon>Bamfordvirae</taxon>
        <taxon>Nucleocytoviricota</taxon>
        <taxon>Megaviricetes</taxon>
        <taxon>Imitervirales</taxon>
        <taxon>Mimiviridae</taxon>
        <taxon>Klosneuvirinae</taxon>
        <taxon>Catovirus</taxon>
    </lineage>
</organism>
<proteinExistence type="predicted"/>
<gene>
    <name evidence="4" type="ORF">Catovirus_2_168</name>
</gene>
<dbReference type="PANTHER" id="PTHR11548:SF1">
    <property type="entry name" value="THYMIDYLATE SYNTHASE 1"/>
    <property type="match status" value="1"/>
</dbReference>
<dbReference type="GO" id="GO:0032259">
    <property type="term" value="P:methylation"/>
    <property type="evidence" value="ECO:0007669"/>
    <property type="project" value="UniProtKB-KW"/>
</dbReference>
<reference evidence="4" key="1">
    <citation type="journal article" date="2017" name="Science">
        <title>Giant viruses with an expanded complement of translation system components.</title>
        <authorList>
            <person name="Schulz F."/>
            <person name="Yutin N."/>
            <person name="Ivanova N.N."/>
            <person name="Ortega D.R."/>
            <person name="Lee T.K."/>
            <person name="Vierheilig J."/>
            <person name="Daims H."/>
            <person name="Horn M."/>
            <person name="Wagner M."/>
            <person name="Jensen G.J."/>
            <person name="Kyrpides N.C."/>
            <person name="Koonin E.V."/>
            <person name="Woyke T."/>
        </authorList>
    </citation>
    <scope>NUCLEOTIDE SEQUENCE</scope>
    <source>
        <strain evidence="4">CTV1</strain>
    </source>
</reference>
<accession>A0A1V0SBZ0</accession>
<dbReference type="SUPFAM" id="SSF55831">
    <property type="entry name" value="Thymidylate synthase/dCMP hydroxymethylase"/>
    <property type="match status" value="1"/>
</dbReference>
<sequence length="66" mass="8009">MTIHLGDYHLYEEHYEQAVIQILRKAYRFPTIKILNKRKELRDFVFEDIELVDYKCHNGILVKMVA</sequence>
<dbReference type="Pfam" id="PF00303">
    <property type="entry name" value="Thymidylat_synt"/>
    <property type="match status" value="1"/>
</dbReference>
<dbReference type="EMBL" id="KY684084">
    <property type="protein sequence ID" value="ARF09219.1"/>
    <property type="molecule type" value="Genomic_DNA"/>
</dbReference>
<evidence type="ECO:0000313" key="4">
    <source>
        <dbReference type="EMBL" id="ARF09219.1"/>
    </source>
</evidence>
<name>A0A1V0SBZ0_9VIRU</name>
<dbReference type="Gene3D" id="3.30.572.10">
    <property type="entry name" value="Thymidylate synthase/dCMP hydroxymethylase domain"/>
    <property type="match status" value="1"/>
</dbReference>
<dbReference type="InterPro" id="IPR036926">
    <property type="entry name" value="Thymidate_synth/dCMP_Mease_sf"/>
</dbReference>